<dbReference type="CDD" id="cd19920">
    <property type="entry name" value="REC_PA4781-like"/>
    <property type="match status" value="1"/>
</dbReference>
<dbReference type="Gene3D" id="3.40.50.2300">
    <property type="match status" value="1"/>
</dbReference>
<evidence type="ECO:0000256" key="2">
    <source>
        <dbReference type="ARBA" id="ARBA00012438"/>
    </source>
</evidence>
<dbReference type="AlphaFoldDB" id="A0A7V1PUP6"/>
<feature type="modified residue" description="4-aspartylphosphate" evidence="4">
    <location>
        <position position="53"/>
    </location>
</feature>
<dbReference type="GO" id="GO:0000155">
    <property type="term" value="F:phosphorelay sensor kinase activity"/>
    <property type="evidence" value="ECO:0007669"/>
    <property type="project" value="InterPro"/>
</dbReference>
<gene>
    <name evidence="7" type="ORF">ENJ10_07695</name>
</gene>
<dbReference type="PANTHER" id="PTHR43547">
    <property type="entry name" value="TWO-COMPONENT HISTIDINE KINASE"/>
    <property type="match status" value="1"/>
</dbReference>
<protein>
    <recommendedName>
        <fullName evidence="2">histidine kinase</fullName>
        <ecNumber evidence="2">2.7.13.3</ecNumber>
    </recommendedName>
</protein>
<dbReference type="InterPro" id="IPR036097">
    <property type="entry name" value="HisK_dim/P_sf"/>
</dbReference>
<dbReference type="InterPro" id="IPR001789">
    <property type="entry name" value="Sig_transdc_resp-reg_receiver"/>
</dbReference>
<dbReference type="CDD" id="cd00082">
    <property type="entry name" value="HisKA"/>
    <property type="match status" value="1"/>
</dbReference>
<accession>A0A7V1PUP6</accession>
<evidence type="ECO:0000256" key="4">
    <source>
        <dbReference type="PROSITE-ProRule" id="PRU00169"/>
    </source>
</evidence>
<dbReference type="SUPFAM" id="SSF52172">
    <property type="entry name" value="CheY-like"/>
    <property type="match status" value="1"/>
</dbReference>
<keyword evidence="3 4" id="KW-0597">Phosphoprotein</keyword>
<dbReference type="Proteomes" id="UP000886005">
    <property type="component" value="Unassembled WGS sequence"/>
</dbReference>
<keyword evidence="7" id="KW-0808">Transferase</keyword>
<dbReference type="InterPro" id="IPR036890">
    <property type="entry name" value="HATPase_C_sf"/>
</dbReference>
<dbReference type="InterPro" id="IPR003594">
    <property type="entry name" value="HATPase_dom"/>
</dbReference>
<comment type="caution">
    <text evidence="7">The sequence shown here is derived from an EMBL/GenBank/DDBJ whole genome shotgun (WGS) entry which is preliminary data.</text>
</comment>
<dbReference type="InterPro" id="IPR004358">
    <property type="entry name" value="Sig_transdc_His_kin-like_C"/>
</dbReference>
<sequence>MNNLILIVDDISENIQVLGKILSDAGYDIAVADSGPAALKMVESVNPDLLLLDVMMPGMDGITVCRKIKENEQTAHIPVLFISAKTATEDKLEGFEAGGADYIAKPFESAEVLARVKTHLKLKAAMEQVEEYNKNLEQLLEARTKSLITAERSAAFSLFSQGIVHNLKNPITIISNGVQLLEMKYELLPLDDNPGPEVVTEWKKFIDFSVKYYQKFHNANQQMLKMVNNLMAKVRSDSEVDARIVNLNELLQQEIQFFQADFQFKHKTKKIIELCDDLLYVKVVPGEVNQIFQNLLRNALDAMYSQENATVIIRSYLQDQRACFSIRDNGPGISKEVQGKIFDPFFTTKPKAGSVDEGPTGTGLGLYMVKSLVENYEGRLKLISTPGEGTEFIVSFPHVKSPYSRN</sequence>
<feature type="domain" description="Response regulatory" evidence="6">
    <location>
        <begin position="4"/>
        <end position="120"/>
    </location>
</feature>
<organism evidence="7">
    <name type="scientific">Caldithrix abyssi</name>
    <dbReference type="NCBI Taxonomy" id="187145"/>
    <lineage>
        <taxon>Bacteria</taxon>
        <taxon>Pseudomonadati</taxon>
        <taxon>Calditrichota</taxon>
        <taxon>Calditrichia</taxon>
        <taxon>Calditrichales</taxon>
        <taxon>Calditrichaceae</taxon>
        <taxon>Caldithrix</taxon>
    </lineage>
</organism>
<evidence type="ECO:0000256" key="3">
    <source>
        <dbReference type="ARBA" id="ARBA00022553"/>
    </source>
</evidence>
<keyword evidence="7" id="KW-0418">Kinase</keyword>
<evidence type="ECO:0000259" key="6">
    <source>
        <dbReference type="PROSITE" id="PS50110"/>
    </source>
</evidence>
<dbReference type="Gene3D" id="1.10.287.130">
    <property type="match status" value="1"/>
</dbReference>
<dbReference type="SUPFAM" id="SSF55874">
    <property type="entry name" value="ATPase domain of HSP90 chaperone/DNA topoisomerase II/histidine kinase"/>
    <property type="match status" value="1"/>
</dbReference>
<dbReference type="SMART" id="SM00387">
    <property type="entry name" value="HATPase_c"/>
    <property type="match status" value="1"/>
</dbReference>
<dbReference type="SMART" id="SM00448">
    <property type="entry name" value="REC"/>
    <property type="match status" value="1"/>
</dbReference>
<dbReference type="PANTHER" id="PTHR43547:SF2">
    <property type="entry name" value="HYBRID SIGNAL TRANSDUCTION HISTIDINE KINASE C"/>
    <property type="match status" value="1"/>
</dbReference>
<dbReference type="Pfam" id="PF02518">
    <property type="entry name" value="HATPase_c"/>
    <property type="match status" value="1"/>
</dbReference>
<name>A0A7V1PUP6_CALAY</name>
<dbReference type="InterPro" id="IPR003661">
    <property type="entry name" value="HisK_dim/P_dom"/>
</dbReference>
<dbReference type="Pfam" id="PF00072">
    <property type="entry name" value="Response_reg"/>
    <property type="match status" value="1"/>
</dbReference>
<dbReference type="PROSITE" id="PS50109">
    <property type="entry name" value="HIS_KIN"/>
    <property type="match status" value="1"/>
</dbReference>
<dbReference type="InterPro" id="IPR011006">
    <property type="entry name" value="CheY-like_superfamily"/>
</dbReference>
<dbReference type="PRINTS" id="PR00344">
    <property type="entry name" value="BCTRLSENSOR"/>
</dbReference>
<dbReference type="InterPro" id="IPR005467">
    <property type="entry name" value="His_kinase_dom"/>
</dbReference>
<dbReference type="EC" id="2.7.13.3" evidence="2"/>
<dbReference type="SUPFAM" id="SSF47384">
    <property type="entry name" value="Homodimeric domain of signal transducing histidine kinase"/>
    <property type="match status" value="1"/>
</dbReference>
<comment type="catalytic activity">
    <reaction evidence="1">
        <text>ATP + protein L-histidine = ADP + protein N-phospho-L-histidine.</text>
        <dbReference type="EC" id="2.7.13.3"/>
    </reaction>
</comment>
<dbReference type="EMBL" id="DRLD01000213">
    <property type="protein sequence ID" value="HED10557.1"/>
    <property type="molecule type" value="Genomic_DNA"/>
</dbReference>
<reference evidence="7" key="1">
    <citation type="journal article" date="2020" name="mSystems">
        <title>Genome- and Community-Level Interaction Insights into Carbon Utilization and Element Cycling Functions of Hydrothermarchaeota in Hydrothermal Sediment.</title>
        <authorList>
            <person name="Zhou Z."/>
            <person name="Liu Y."/>
            <person name="Xu W."/>
            <person name="Pan J."/>
            <person name="Luo Z.H."/>
            <person name="Li M."/>
        </authorList>
    </citation>
    <scope>NUCLEOTIDE SEQUENCE [LARGE SCALE GENOMIC DNA]</scope>
    <source>
        <strain evidence="7">HyVt-456</strain>
    </source>
</reference>
<evidence type="ECO:0000256" key="1">
    <source>
        <dbReference type="ARBA" id="ARBA00000085"/>
    </source>
</evidence>
<proteinExistence type="predicted"/>
<evidence type="ECO:0000259" key="5">
    <source>
        <dbReference type="PROSITE" id="PS50109"/>
    </source>
</evidence>
<feature type="domain" description="Histidine kinase" evidence="5">
    <location>
        <begin position="162"/>
        <end position="400"/>
    </location>
</feature>
<evidence type="ECO:0000313" key="7">
    <source>
        <dbReference type="EMBL" id="HED10557.1"/>
    </source>
</evidence>
<dbReference type="Gene3D" id="3.30.565.10">
    <property type="entry name" value="Histidine kinase-like ATPase, C-terminal domain"/>
    <property type="match status" value="1"/>
</dbReference>
<dbReference type="PROSITE" id="PS50110">
    <property type="entry name" value="RESPONSE_REGULATORY"/>
    <property type="match status" value="1"/>
</dbReference>